<dbReference type="EMBL" id="JACGWJ010000004">
    <property type="protein sequence ID" value="KAL0423150.1"/>
    <property type="molecule type" value="Genomic_DNA"/>
</dbReference>
<protein>
    <recommendedName>
        <fullName evidence="1">J domain-containing protein</fullName>
    </recommendedName>
</protein>
<comment type="caution">
    <text evidence="2">The sequence shown here is derived from an EMBL/GenBank/DDBJ whole genome shotgun (WGS) entry which is preliminary data.</text>
</comment>
<gene>
    <name evidence="2" type="ORF">Sradi_0849800</name>
</gene>
<evidence type="ECO:0000313" key="2">
    <source>
        <dbReference type="EMBL" id="KAL0423150.1"/>
    </source>
</evidence>
<proteinExistence type="predicted"/>
<reference evidence="2" key="1">
    <citation type="submission" date="2020-06" db="EMBL/GenBank/DDBJ databases">
        <authorList>
            <person name="Li T."/>
            <person name="Hu X."/>
            <person name="Zhang T."/>
            <person name="Song X."/>
            <person name="Zhang H."/>
            <person name="Dai N."/>
            <person name="Sheng W."/>
            <person name="Hou X."/>
            <person name="Wei L."/>
        </authorList>
    </citation>
    <scope>NUCLEOTIDE SEQUENCE</scope>
    <source>
        <strain evidence="2">G02</strain>
        <tissue evidence="2">Leaf</tissue>
    </source>
</reference>
<dbReference type="CDD" id="cd06257">
    <property type="entry name" value="DnaJ"/>
    <property type="match status" value="1"/>
</dbReference>
<dbReference type="InterPro" id="IPR036869">
    <property type="entry name" value="J_dom_sf"/>
</dbReference>
<sequence>MVTQIRQPGQEHTRPDTRRFLTAAEYFLRNRSFADCRKYALRARDSDPTHPGTIRILSIASVLSAPGISSTEHDHYGVLNLPRFVCDAARIESCFRSLSTILNPNVNPYPHSSEAFGVVMKAWNVLSNPSDKARFDDELRRYMGSSAPGSDGGTFWTMCPYCYYVYEYDKVFEDCCLRCANEGCRRVLHAVAIGAPPPPEVVEKGHYLCAGFMPFGISDGNGQEIGDNLWVPFAAPLGSAGKGCDHNFDCNSEGLVVDISDDERATTEDAKTVEEMGFQGHSKGKTKNIESKVHNTETNNASSLKEVRMRRKKCVPLDSKKMMGKGIRINSSKAYSTCCAGRPMHSNSDGNPLEPGFGDETSNDVESGVEFFEGDDDVLVGLQFDFDLVKSCELVEF</sequence>
<dbReference type="AlphaFoldDB" id="A0AAW2V3G9"/>
<dbReference type="PROSITE" id="PS50076">
    <property type="entry name" value="DNAJ_2"/>
    <property type="match status" value="1"/>
</dbReference>
<name>A0AAW2V3G9_SESRA</name>
<dbReference type="Gene3D" id="1.10.287.110">
    <property type="entry name" value="DnaJ domain"/>
    <property type="match status" value="1"/>
</dbReference>
<dbReference type="SMART" id="SM00271">
    <property type="entry name" value="DnaJ"/>
    <property type="match status" value="1"/>
</dbReference>
<reference evidence="2" key="2">
    <citation type="journal article" date="2024" name="Plant">
        <title>Genomic evolution and insights into agronomic trait innovations of Sesamum species.</title>
        <authorList>
            <person name="Miao H."/>
            <person name="Wang L."/>
            <person name="Qu L."/>
            <person name="Liu H."/>
            <person name="Sun Y."/>
            <person name="Le M."/>
            <person name="Wang Q."/>
            <person name="Wei S."/>
            <person name="Zheng Y."/>
            <person name="Lin W."/>
            <person name="Duan Y."/>
            <person name="Cao H."/>
            <person name="Xiong S."/>
            <person name="Wang X."/>
            <person name="Wei L."/>
            <person name="Li C."/>
            <person name="Ma Q."/>
            <person name="Ju M."/>
            <person name="Zhao R."/>
            <person name="Li G."/>
            <person name="Mu C."/>
            <person name="Tian Q."/>
            <person name="Mei H."/>
            <person name="Zhang T."/>
            <person name="Gao T."/>
            <person name="Zhang H."/>
        </authorList>
    </citation>
    <scope>NUCLEOTIDE SEQUENCE</scope>
    <source>
        <strain evidence="2">G02</strain>
    </source>
</reference>
<accession>A0AAW2V3G9</accession>
<organism evidence="2">
    <name type="scientific">Sesamum radiatum</name>
    <name type="common">Black benniseed</name>
    <dbReference type="NCBI Taxonomy" id="300843"/>
    <lineage>
        <taxon>Eukaryota</taxon>
        <taxon>Viridiplantae</taxon>
        <taxon>Streptophyta</taxon>
        <taxon>Embryophyta</taxon>
        <taxon>Tracheophyta</taxon>
        <taxon>Spermatophyta</taxon>
        <taxon>Magnoliopsida</taxon>
        <taxon>eudicotyledons</taxon>
        <taxon>Gunneridae</taxon>
        <taxon>Pentapetalae</taxon>
        <taxon>asterids</taxon>
        <taxon>lamiids</taxon>
        <taxon>Lamiales</taxon>
        <taxon>Pedaliaceae</taxon>
        <taxon>Sesamum</taxon>
    </lineage>
</organism>
<dbReference type="InterPro" id="IPR053052">
    <property type="entry name" value="Imprinting_Balance_Reg"/>
</dbReference>
<feature type="domain" description="J" evidence="1">
    <location>
        <begin position="74"/>
        <end position="139"/>
    </location>
</feature>
<dbReference type="PANTHER" id="PTHR45496:SF12">
    <property type="entry name" value="J DOMAIN-CONTAINING PROTEIN"/>
    <property type="match status" value="1"/>
</dbReference>
<dbReference type="PANTHER" id="PTHR45496">
    <property type="entry name" value="CHAPERONE DNAJ-DOMAIN SUPERFAMILY PROTEIN"/>
    <property type="match status" value="1"/>
</dbReference>
<dbReference type="SUPFAM" id="SSF46565">
    <property type="entry name" value="Chaperone J-domain"/>
    <property type="match status" value="1"/>
</dbReference>
<evidence type="ECO:0000259" key="1">
    <source>
        <dbReference type="PROSITE" id="PS50076"/>
    </source>
</evidence>
<dbReference type="InterPro" id="IPR001623">
    <property type="entry name" value="DnaJ_domain"/>
</dbReference>
<dbReference type="Pfam" id="PF00226">
    <property type="entry name" value="DnaJ"/>
    <property type="match status" value="1"/>
</dbReference>